<proteinExistence type="predicted"/>
<sequence>MSLPFLIISLINIVYVLTQGFPKDMNLHVTFPPILERHESMPLGHLRPLGWQRRAEASVLQDSIAISPQLFYQQYVQGNRSLVLRGIVLNSPAIDKWSDVYLSKKYGLLNITVSKRKQHLVDSLETMLFSKFLQNYRHDDLYMNTIIPDEMKVETPLISLVNCGTFKHRLLEPVIWISAGDTASLLHSHSKDTIHCMIDGRKDFIILDHLDKIDGLDLVPQSNGDLYSKIDVDMVNVFKYKRLNSIPWYWVTLREGDCLYIPTQVLHQVRAHGRTISVSIDIAQPDTREDFEDEGCEKNPPSYISLDNGEFIWRYIHGRRHLARRNIETKDVQNYLLLLLGSNDQLYYSVFLDFYQQATWELKDAPDAVLIWDQLRKSTNINATMTIESDVNYIERTKIKTLSVTSAKLLAETLQRSARIHEYDKTEL</sequence>
<dbReference type="EMBL" id="CAJNOQ010004986">
    <property type="protein sequence ID" value="CAF1081742.1"/>
    <property type="molecule type" value="Genomic_DNA"/>
</dbReference>
<feature type="signal peptide" evidence="1">
    <location>
        <begin position="1"/>
        <end position="18"/>
    </location>
</feature>
<dbReference type="InterPro" id="IPR003347">
    <property type="entry name" value="JmjC_dom"/>
</dbReference>
<evidence type="ECO:0000313" key="7">
    <source>
        <dbReference type="Proteomes" id="UP000663829"/>
    </source>
</evidence>
<dbReference type="EMBL" id="CAJNOK010005459">
    <property type="protein sequence ID" value="CAF0973021.1"/>
    <property type="molecule type" value="Genomic_DNA"/>
</dbReference>
<dbReference type="PANTHER" id="PTHR12461:SF53">
    <property type="entry name" value="JMJC DOMAIN-CONTAINING PROTEIN"/>
    <property type="match status" value="1"/>
</dbReference>
<dbReference type="EMBL" id="CAJOBA010005464">
    <property type="protein sequence ID" value="CAF3744250.1"/>
    <property type="molecule type" value="Genomic_DNA"/>
</dbReference>
<dbReference type="Proteomes" id="UP000677228">
    <property type="component" value="Unassembled WGS sequence"/>
</dbReference>
<dbReference type="Proteomes" id="UP000663829">
    <property type="component" value="Unassembled WGS sequence"/>
</dbReference>
<evidence type="ECO:0000256" key="1">
    <source>
        <dbReference type="SAM" id="SignalP"/>
    </source>
</evidence>
<dbReference type="Proteomes" id="UP000682733">
    <property type="component" value="Unassembled WGS sequence"/>
</dbReference>
<accession>A0A814MNU2</accession>
<comment type="caution">
    <text evidence="4">The sequence shown here is derived from an EMBL/GenBank/DDBJ whole genome shotgun (WGS) entry which is preliminary data.</text>
</comment>
<dbReference type="EMBL" id="CAJOBC010004985">
    <property type="protein sequence ID" value="CAF3847505.1"/>
    <property type="molecule type" value="Genomic_DNA"/>
</dbReference>
<name>A0A814MNU2_9BILA</name>
<dbReference type="SUPFAM" id="SSF51197">
    <property type="entry name" value="Clavaminate synthase-like"/>
    <property type="match status" value="1"/>
</dbReference>
<evidence type="ECO:0000313" key="3">
    <source>
        <dbReference type="EMBL" id="CAF0973021.1"/>
    </source>
</evidence>
<reference evidence="4" key="1">
    <citation type="submission" date="2021-02" db="EMBL/GenBank/DDBJ databases">
        <authorList>
            <person name="Nowell W R."/>
        </authorList>
    </citation>
    <scope>NUCLEOTIDE SEQUENCE</scope>
</reference>
<dbReference type="PROSITE" id="PS51184">
    <property type="entry name" value="JMJC"/>
    <property type="match status" value="1"/>
</dbReference>
<dbReference type="OrthoDB" id="415358at2759"/>
<feature type="chain" id="PRO_5035601521" description="JmjC domain-containing protein" evidence="1">
    <location>
        <begin position="19"/>
        <end position="428"/>
    </location>
</feature>
<evidence type="ECO:0000313" key="4">
    <source>
        <dbReference type="EMBL" id="CAF1081742.1"/>
    </source>
</evidence>
<feature type="domain" description="JmjC" evidence="2">
    <location>
        <begin position="136"/>
        <end position="299"/>
    </location>
</feature>
<dbReference type="Pfam" id="PF13621">
    <property type="entry name" value="Cupin_8"/>
    <property type="match status" value="1"/>
</dbReference>
<gene>
    <name evidence="4" type="ORF">GPM918_LOCUS17805</name>
    <name evidence="3" type="ORF">OVA965_LOCUS13198</name>
    <name evidence="6" type="ORF">SRO942_LOCUS17799</name>
    <name evidence="5" type="ORF">TMI583_LOCUS13200</name>
</gene>
<evidence type="ECO:0000313" key="5">
    <source>
        <dbReference type="EMBL" id="CAF3744250.1"/>
    </source>
</evidence>
<dbReference type="InterPro" id="IPR041667">
    <property type="entry name" value="Cupin_8"/>
</dbReference>
<organism evidence="4 7">
    <name type="scientific">Didymodactylos carnosus</name>
    <dbReference type="NCBI Taxonomy" id="1234261"/>
    <lineage>
        <taxon>Eukaryota</taxon>
        <taxon>Metazoa</taxon>
        <taxon>Spiralia</taxon>
        <taxon>Gnathifera</taxon>
        <taxon>Rotifera</taxon>
        <taxon>Eurotatoria</taxon>
        <taxon>Bdelloidea</taxon>
        <taxon>Philodinida</taxon>
        <taxon>Philodinidae</taxon>
        <taxon>Didymodactylos</taxon>
    </lineage>
</organism>
<dbReference type="AlphaFoldDB" id="A0A814MNU2"/>
<dbReference type="Proteomes" id="UP000681722">
    <property type="component" value="Unassembled WGS sequence"/>
</dbReference>
<dbReference type="PANTHER" id="PTHR12461">
    <property type="entry name" value="HYPOXIA-INDUCIBLE FACTOR 1 ALPHA INHIBITOR-RELATED"/>
    <property type="match status" value="1"/>
</dbReference>
<dbReference type="Gene3D" id="2.60.120.650">
    <property type="entry name" value="Cupin"/>
    <property type="match status" value="1"/>
</dbReference>
<protein>
    <recommendedName>
        <fullName evidence="2">JmjC domain-containing protein</fullName>
    </recommendedName>
</protein>
<evidence type="ECO:0000259" key="2">
    <source>
        <dbReference type="PROSITE" id="PS51184"/>
    </source>
</evidence>
<evidence type="ECO:0000313" key="6">
    <source>
        <dbReference type="EMBL" id="CAF3847505.1"/>
    </source>
</evidence>
<keyword evidence="1" id="KW-0732">Signal</keyword>
<keyword evidence="7" id="KW-1185">Reference proteome</keyword>